<keyword evidence="6" id="KW-0812">Transmembrane</keyword>
<evidence type="ECO:0000313" key="9">
    <source>
        <dbReference type="EMBL" id="AFD03221.1"/>
    </source>
</evidence>
<dbReference type="GO" id="GO:0051539">
    <property type="term" value="F:4 iron, 4 sulfur cluster binding"/>
    <property type="evidence" value="ECO:0007669"/>
    <property type="project" value="UniProtKB-KW"/>
</dbReference>
<dbReference type="AlphaFoldDB" id="H9BWP9"/>
<feature type="transmembrane region" description="Helical" evidence="6">
    <location>
        <begin position="446"/>
        <end position="463"/>
    </location>
</feature>
<keyword evidence="6" id="KW-1133">Transmembrane helix</keyword>
<dbReference type="InterPro" id="IPR006158">
    <property type="entry name" value="Cobalamin-bd"/>
</dbReference>
<reference evidence="9" key="1">
    <citation type="submission" date="2011-11" db="EMBL/GenBank/DDBJ databases">
        <title>Construction and analysis of a metagenome of deep-sea sediment.</title>
        <authorList>
            <person name="Huo Y.-Y."/>
            <person name="Cheng H."/>
            <person name="Wu M."/>
        </authorList>
    </citation>
    <scope>NUCLEOTIDE SEQUENCE</scope>
</reference>
<comment type="cofactor">
    <cofactor evidence="1">
        <name>[4Fe-4S] cluster</name>
        <dbReference type="ChEBI" id="CHEBI:49883"/>
    </cofactor>
</comment>
<dbReference type="SFLD" id="SFLDS00029">
    <property type="entry name" value="Radical_SAM"/>
    <property type="match status" value="1"/>
</dbReference>
<dbReference type="Gene3D" id="3.40.50.280">
    <property type="entry name" value="Cobalamin-binding domain"/>
    <property type="match status" value="1"/>
</dbReference>
<dbReference type="SUPFAM" id="SSF102114">
    <property type="entry name" value="Radical SAM enzymes"/>
    <property type="match status" value="1"/>
</dbReference>
<name>H9BWP9_9BACT</name>
<evidence type="ECO:0000256" key="6">
    <source>
        <dbReference type="SAM" id="Phobius"/>
    </source>
</evidence>
<dbReference type="GO" id="GO:0003824">
    <property type="term" value="F:catalytic activity"/>
    <property type="evidence" value="ECO:0007669"/>
    <property type="project" value="InterPro"/>
</dbReference>
<dbReference type="SFLD" id="SFLDG01082">
    <property type="entry name" value="B12-binding_domain_containing"/>
    <property type="match status" value="1"/>
</dbReference>
<dbReference type="InterPro" id="IPR058240">
    <property type="entry name" value="rSAM_sf"/>
</dbReference>
<dbReference type="Pfam" id="PF04055">
    <property type="entry name" value="Radical_SAM"/>
    <property type="match status" value="1"/>
</dbReference>
<dbReference type="PROSITE" id="PS51332">
    <property type="entry name" value="B12_BINDING"/>
    <property type="match status" value="1"/>
</dbReference>
<dbReference type="SFLD" id="SFLDG01123">
    <property type="entry name" value="methyltransferase_(Class_B)"/>
    <property type="match status" value="1"/>
</dbReference>
<dbReference type="InterPro" id="IPR051198">
    <property type="entry name" value="BchE-like"/>
</dbReference>
<dbReference type="GO" id="GO:0005829">
    <property type="term" value="C:cytosol"/>
    <property type="evidence" value="ECO:0007669"/>
    <property type="project" value="TreeGrafter"/>
</dbReference>
<dbReference type="Gene3D" id="3.80.30.20">
    <property type="entry name" value="tm_1862 like domain"/>
    <property type="match status" value="1"/>
</dbReference>
<organism evidence="9">
    <name type="scientific">uncultured bacterium W4-21b</name>
    <dbReference type="NCBI Taxonomy" id="1130993"/>
    <lineage>
        <taxon>Bacteria</taxon>
        <taxon>environmental samples</taxon>
    </lineage>
</organism>
<keyword evidence="5" id="KW-0411">Iron-sulfur</keyword>
<evidence type="ECO:0000256" key="3">
    <source>
        <dbReference type="ARBA" id="ARBA00022723"/>
    </source>
</evidence>
<dbReference type="InterPro" id="IPR023404">
    <property type="entry name" value="rSAM_horseshoe"/>
</dbReference>
<dbReference type="InterPro" id="IPR007197">
    <property type="entry name" value="rSAM"/>
</dbReference>
<keyword evidence="3" id="KW-0479">Metal-binding</keyword>
<proteinExistence type="predicted"/>
<evidence type="ECO:0000256" key="4">
    <source>
        <dbReference type="ARBA" id="ARBA00023004"/>
    </source>
</evidence>
<dbReference type="Pfam" id="PF02310">
    <property type="entry name" value="B12-binding"/>
    <property type="match status" value="1"/>
</dbReference>
<dbReference type="PANTHER" id="PTHR43409:SF16">
    <property type="entry name" value="SLR0320 PROTEIN"/>
    <property type="match status" value="1"/>
</dbReference>
<dbReference type="SMART" id="SM00729">
    <property type="entry name" value="Elp3"/>
    <property type="match status" value="1"/>
</dbReference>
<keyword evidence="2" id="KW-0949">S-adenosyl-L-methionine</keyword>
<dbReference type="GO" id="GO:0046872">
    <property type="term" value="F:metal ion binding"/>
    <property type="evidence" value="ECO:0007669"/>
    <property type="project" value="UniProtKB-KW"/>
</dbReference>
<dbReference type="CDD" id="cd01335">
    <property type="entry name" value="Radical_SAM"/>
    <property type="match status" value="1"/>
</dbReference>
<dbReference type="GO" id="GO:0031419">
    <property type="term" value="F:cobalamin binding"/>
    <property type="evidence" value="ECO:0007669"/>
    <property type="project" value="InterPro"/>
</dbReference>
<accession>H9BWP9</accession>
<evidence type="ECO:0000259" key="8">
    <source>
        <dbReference type="PROSITE" id="PS51918"/>
    </source>
</evidence>
<dbReference type="EMBL" id="JQ085818">
    <property type="protein sequence ID" value="AFD03221.1"/>
    <property type="molecule type" value="Genomic_DNA"/>
</dbReference>
<dbReference type="CDD" id="cd02068">
    <property type="entry name" value="radical_SAM_B12_BD"/>
    <property type="match status" value="1"/>
</dbReference>
<evidence type="ECO:0000256" key="5">
    <source>
        <dbReference type="ARBA" id="ARBA00023014"/>
    </source>
</evidence>
<keyword evidence="4" id="KW-0408">Iron</keyword>
<protein>
    <submittedName>
        <fullName evidence="9">Radical SAM domain protein</fullName>
    </submittedName>
</protein>
<evidence type="ECO:0000259" key="7">
    <source>
        <dbReference type="PROSITE" id="PS51332"/>
    </source>
</evidence>
<dbReference type="PROSITE" id="PS51918">
    <property type="entry name" value="RADICAL_SAM"/>
    <property type="match status" value="1"/>
</dbReference>
<keyword evidence="6" id="KW-0472">Membrane</keyword>
<feature type="domain" description="Radical SAM core" evidence="8">
    <location>
        <begin position="209"/>
        <end position="438"/>
    </location>
</feature>
<evidence type="ECO:0000256" key="2">
    <source>
        <dbReference type="ARBA" id="ARBA00022691"/>
    </source>
</evidence>
<dbReference type="InterPro" id="IPR006638">
    <property type="entry name" value="Elp3/MiaA/NifB-like_rSAM"/>
</dbReference>
<feature type="domain" description="B12-binding" evidence="7">
    <location>
        <begin position="9"/>
        <end position="159"/>
    </location>
</feature>
<sequence>MITLINHQGLKVSKGIQLQTPSPSIGLAYIGAYLKKHGFDYTAIDACGLAMEKIRSYEHMKDVYIQGISTKEVLERIPDETQIVGFTCLFSCCWPLVFEMAGAVRRRFPGALIVLGGEHGTALPEYSLRTNFIDVIVKGEGEETFLELVQKVEAGEDWSETQGIAYRENGRFRETSARKRVTDIDKFPLPDWDAWCLEEYIAHEQVTGVNLGRAMPILGSRGCPYACTFCSNENMWTRRYLMRDPKMLVDEMELFRDKYKVSGFTFMDLTFTVNQKKMKSFAYELTERKLGITYQLPAGTRCEAFDEELAFALAESGLKNFAFAPESGSEEILQAIRKQINIKDFLEAVRLVLKTDMVVGCYMVIGFPEDTRKTLTESLRLIRRLALMGLHDITVSQFTPYPGSDYFVALEKEGRIKVDIRSMSAIISFFSSTNESYSRVISSRELYFWMTWMYLNFYVLSFLRRPWRVLKNFFIFFTKGGIENARYMRLFADLFIRRTKWRKWNVLPEYQHTKGDPTKRDADMFDPFSLPVAEADHARETKKAAS</sequence>
<evidence type="ECO:0000256" key="1">
    <source>
        <dbReference type="ARBA" id="ARBA00001966"/>
    </source>
</evidence>
<dbReference type="PANTHER" id="PTHR43409">
    <property type="entry name" value="ANAEROBIC MAGNESIUM-PROTOPORPHYRIN IX MONOMETHYL ESTER CYCLASE-RELATED"/>
    <property type="match status" value="1"/>
</dbReference>
<dbReference type="InterPro" id="IPR034466">
    <property type="entry name" value="Methyltransferase_Class_B"/>
</dbReference>